<evidence type="ECO:0000313" key="2">
    <source>
        <dbReference type="EMBL" id="MBB5672727.1"/>
    </source>
</evidence>
<feature type="transmembrane region" description="Helical" evidence="1">
    <location>
        <begin position="144"/>
        <end position="166"/>
    </location>
</feature>
<accession>A0AB73H310</accession>
<dbReference type="EMBL" id="JACIIQ010000033">
    <property type="protein sequence ID" value="MBB5672727.1"/>
    <property type="molecule type" value="Genomic_DNA"/>
</dbReference>
<feature type="transmembrane region" description="Helical" evidence="1">
    <location>
        <begin position="39"/>
        <end position="60"/>
    </location>
</feature>
<dbReference type="AlphaFoldDB" id="A0AB73H310"/>
<keyword evidence="1" id="KW-0472">Membrane</keyword>
<reference evidence="2" key="1">
    <citation type="submission" date="2020-08" db="EMBL/GenBank/DDBJ databases">
        <title>Studying the diversity of plant-associated saprophytic bacteria and their role in host health and plant-pathogen interactions.</title>
        <authorList>
            <person name="Potnis N."/>
        </authorList>
    </citation>
    <scope>NUCLEOTIDE SEQUENCE</scope>
    <source>
        <strain evidence="2">F21</strain>
    </source>
</reference>
<feature type="transmembrane region" description="Helical" evidence="1">
    <location>
        <begin position="117"/>
        <end position="138"/>
    </location>
</feature>
<protein>
    <recommendedName>
        <fullName evidence="3">DUF2975 domain-containing protein</fullName>
    </recommendedName>
</protein>
<gene>
    <name evidence="2" type="ORF">FHR65_004335</name>
</gene>
<proteinExistence type="predicted"/>
<dbReference type="RefSeq" id="WP_011345692.1">
    <property type="nucleotide sequence ID" value="NZ_JACIIQ010000033.1"/>
</dbReference>
<dbReference type="Proteomes" id="UP000528595">
    <property type="component" value="Unassembled WGS sequence"/>
</dbReference>
<comment type="caution">
    <text evidence="2">The sequence shown here is derived from an EMBL/GenBank/DDBJ whole genome shotgun (WGS) entry which is preliminary data.</text>
</comment>
<feature type="transmembrane region" description="Helical" evidence="1">
    <location>
        <begin position="72"/>
        <end position="97"/>
    </location>
</feature>
<organism evidence="2">
    <name type="scientific">Xanthomonas arboricola</name>
    <dbReference type="NCBI Taxonomy" id="56448"/>
    <lineage>
        <taxon>Bacteria</taxon>
        <taxon>Pseudomonadati</taxon>
        <taxon>Pseudomonadota</taxon>
        <taxon>Gammaproteobacteria</taxon>
        <taxon>Lysobacterales</taxon>
        <taxon>Lysobacteraceae</taxon>
        <taxon>Xanthomonas</taxon>
    </lineage>
</organism>
<keyword evidence="1" id="KW-0812">Transmembrane</keyword>
<evidence type="ECO:0000256" key="1">
    <source>
        <dbReference type="SAM" id="Phobius"/>
    </source>
</evidence>
<keyword evidence="1" id="KW-1133">Transmembrane helix</keyword>
<sequence length="179" mass="19265">MKSSRHSNRHVSVADNTSAPTTWVERKLMFLQAYKGECGVAYLLGVLGVFAPTTVALFIIDRPAYLAMGWSQSLLVVGAVGGMVTALLMCGLVIQAVAERRTPASAYERQRLMRDTLVCGSVMAMFAQFAGLTVALTSRMDIPSYAYTVLLIAVGYATAQGASALLTRARQKVLARIGR</sequence>
<evidence type="ECO:0008006" key="3">
    <source>
        <dbReference type="Google" id="ProtNLM"/>
    </source>
</evidence>
<name>A0AB73H310_9XANT</name>